<dbReference type="InterPro" id="IPR035984">
    <property type="entry name" value="Acyl-CoA-binding_sf"/>
</dbReference>
<dbReference type="Gene3D" id="2.60.120.680">
    <property type="entry name" value="GOLD domain"/>
    <property type="match status" value="1"/>
</dbReference>
<dbReference type="Pfam" id="PF00887">
    <property type="entry name" value="ACBP"/>
    <property type="match status" value="1"/>
</dbReference>
<protein>
    <recommendedName>
        <fullName evidence="2">GOLD domain-containing protein</fullName>
    </recommendedName>
</protein>
<organism evidence="3 4">
    <name type="scientific">Oopsacas minuta</name>
    <dbReference type="NCBI Taxonomy" id="111878"/>
    <lineage>
        <taxon>Eukaryota</taxon>
        <taxon>Metazoa</taxon>
        <taxon>Porifera</taxon>
        <taxon>Hexactinellida</taxon>
        <taxon>Hexasterophora</taxon>
        <taxon>Lyssacinosida</taxon>
        <taxon>Leucopsacidae</taxon>
        <taxon>Oopsacas</taxon>
    </lineage>
</organism>
<dbReference type="InterPro" id="IPR009038">
    <property type="entry name" value="GOLD_dom"/>
</dbReference>
<dbReference type="Proteomes" id="UP001165289">
    <property type="component" value="Unassembled WGS sequence"/>
</dbReference>
<gene>
    <name evidence="3" type="ORF">LOD99_11832</name>
</gene>
<dbReference type="PANTHER" id="PTHR22973">
    <property type="entry name" value="LD35087P"/>
    <property type="match status" value="1"/>
</dbReference>
<proteinExistence type="predicted"/>
<dbReference type="GO" id="GO:0000062">
    <property type="term" value="F:fatty-acyl-CoA binding"/>
    <property type="evidence" value="ECO:0007669"/>
    <property type="project" value="InterPro"/>
</dbReference>
<reference evidence="3 4" key="1">
    <citation type="journal article" date="2023" name="BMC Biol.">
        <title>The compact genome of the sponge Oopsacas minuta (Hexactinellida) is lacking key metazoan core genes.</title>
        <authorList>
            <person name="Santini S."/>
            <person name="Schenkelaars Q."/>
            <person name="Jourda C."/>
            <person name="Duchesne M."/>
            <person name="Belahbib H."/>
            <person name="Rocher C."/>
            <person name="Selva M."/>
            <person name="Riesgo A."/>
            <person name="Vervoort M."/>
            <person name="Leys S.P."/>
            <person name="Kodjabachian L."/>
            <person name="Le Bivic A."/>
            <person name="Borchiellini C."/>
            <person name="Claverie J.M."/>
            <person name="Renard E."/>
        </authorList>
    </citation>
    <scope>NUCLEOTIDE SEQUENCE [LARGE SCALE GENOMIC DNA]</scope>
    <source>
        <strain evidence="3">SPO-2</strain>
    </source>
</reference>
<dbReference type="AlphaFoldDB" id="A0AAV7JKZ3"/>
<evidence type="ECO:0000313" key="3">
    <source>
        <dbReference type="EMBL" id="KAI6649467.1"/>
    </source>
</evidence>
<dbReference type="InterPro" id="IPR036598">
    <property type="entry name" value="GOLD_dom_sf"/>
</dbReference>
<dbReference type="PROSITE" id="PS50866">
    <property type="entry name" value="GOLD"/>
    <property type="match status" value="1"/>
</dbReference>
<accession>A0AAV7JKZ3</accession>
<dbReference type="PANTHER" id="PTHR22973:SF12">
    <property type="entry name" value="LD35087P"/>
    <property type="match status" value="1"/>
</dbReference>
<evidence type="ECO:0000313" key="4">
    <source>
        <dbReference type="Proteomes" id="UP001165289"/>
    </source>
</evidence>
<keyword evidence="4" id="KW-1185">Reference proteome</keyword>
<dbReference type="SUPFAM" id="SSF101576">
    <property type="entry name" value="Supernatant protein factor (SPF), C-terminal domain"/>
    <property type="match status" value="1"/>
</dbReference>
<keyword evidence="1" id="KW-0007">Acetylation</keyword>
<evidence type="ECO:0000259" key="2">
    <source>
        <dbReference type="PROSITE" id="PS50866"/>
    </source>
</evidence>
<sequence>MASSLVSLMSLGLSPEHVYKHAVQYCTKYTPDLSYQDKCTVVALHKQATSQKPVSHPDESNSLLFSVDEEDWLREWNKIKEMNCVEAMREFSAILSSKSDKFSLWMSDLYAGSKATREQLLYKDSVNKPISINFNTYKRPSHIQILQSPAAAYKSNKTIEDVVKTARDTPISNLLPDISHIAKENSREIEVPGVQPGYLWCKRSEAAEFIRSIRELPDSRVLISPGESITIKAPVYPDVNTLFWEFATERYDIGFGAELEVCTDTDTSSPSDQTEFTEIIPKERRLCCEDVIVGCHRAISPSELKGQRTYYLRFDNKYSLLTSKVLYYKVYCNNSVLDSNMNRL</sequence>
<comment type="caution">
    <text evidence="3">The sequence shown here is derived from an EMBL/GenBank/DDBJ whole genome shotgun (WGS) entry which is preliminary data.</text>
</comment>
<dbReference type="Pfam" id="PF13897">
    <property type="entry name" value="GOLD_2"/>
    <property type="match status" value="2"/>
</dbReference>
<dbReference type="InterPro" id="IPR014352">
    <property type="entry name" value="FERM/acyl-CoA-bd_prot_sf"/>
</dbReference>
<dbReference type="EMBL" id="JAKMXF010000321">
    <property type="protein sequence ID" value="KAI6649467.1"/>
    <property type="molecule type" value="Genomic_DNA"/>
</dbReference>
<evidence type="ECO:0000256" key="1">
    <source>
        <dbReference type="ARBA" id="ARBA00022990"/>
    </source>
</evidence>
<name>A0AAV7JKZ3_9METZ</name>
<dbReference type="Gene3D" id="1.20.80.10">
    <property type="match status" value="1"/>
</dbReference>
<feature type="domain" description="GOLD" evidence="2">
    <location>
        <begin position="206"/>
        <end position="332"/>
    </location>
</feature>
<dbReference type="InterPro" id="IPR052269">
    <property type="entry name" value="Golgi-PI4KB_interaction"/>
</dbReference>
<dbReference type="InterPro" id="IPR000582">
    <property type="entry name" value="Acyl-CoA-binding_protein"/>
</dbReference>
<dbReference type="GO" id="GO:0000139">
    <property type="term" value="C:Golgi membrane"/>
    <property type="evidence" value="ECO:0007669"/>
    <property type="project" value="TreeGrafter"/>
</dbReference>
<dbReference type="SUPFAM" id="SSF47027">
    <property type="entry name" value="Acyl-CoA binding protein"/>
    <property type="match status" value="1"/>
</dbReference>